<evidence type="ECO:0000256" key="12">
    <source>
        <dbReference type="ARBA" id="ARBA00022723"/>
    </source>
</evidence>
<sequence>MSKTNRKYPLDQQAFKKLSRLYLIALAAIALAVVISQALIQKYLRGQENDSRIVNIAGRQRMLSQKLAKEVLSFSPENSDKENREINTRLKNTVREWSIFHRSLQEGNDSIGLPAGNSEKITLLFQQLSPHFETIREAALRAGAHIDSGSAVNMEKLQKETAVILRNEPEFLSLMDTIVYQYDKEASEKVKQLSKIEYLILFITLTILLLEFLFIFRPAAVFVKKTIARLLIAERNAQKMARNADQLSEAKERTVKELKILNYAIDQTLMFARITVDGKIVYMGEKFTRRFMPSGGDPEHMKLSGILTPVRQEQALVDNILSEHWKKGWQGEIKLTSEEDRPLWLELYLIPIDIPQDKSELLVICFDITRQKEALVEIERLNARHLSEQIGRQKIISSKIIENQENEQKRIAKDIHDGIGQMLTGLKFNIESIDPKDPEKAAIKIEHLKNLTSDIIKGVRTATFNLTPPELTDHGIIPAMTKLVQELSRLTGKDILLINKTGFNSRLHSLAEINIYRIVQEAINNAIKYADSSHIVVSLSHSEEMLSITIDDNGKGFDMDKLSKKNNGASGMGMTFMKERMEYINGRLFIHSVPEEGTRVTLNIPV</sequence>
<comment type="subcellular location">
    <subcellularLocation>
        <location evidence="4">Cytoplasm</location>
    </subcellularLocation>
    <subcellularLocation>
        <location evidence="3">Membrane</location>
        <topology evidence="3">Multi-pass membrane protein</topology>
    </subcellularLocation>
</comment>
<dbReference type="SUPFAM" id="SSF55874">
    <property type="entry name" value="ATPase domain of HSP90 chaperone/DNA topoisomerase II/histidine kinase"/>
    <property type="match status" value="1"/>
</dbReference>
<dbReference type="RefSeq" id="WP_187964684.1">
    <property type="nucleotide sequence ID" value="NZ_JACVDC010000011.1"/>
</dbReference>
<keyword evidence="11 24" id="KW-0812">Transmembrane</keyword>
<evidence type="ECO:0000256" key="22">
    <source>
        <dbReference type="ARBA" id="ARBA00030800"/>
    </source>
</evidence>
<comment type="caution">
    <text evidence="27">The sequence shown here is derived from an EMBL/GenBank/DDBJ whole genome shotgun (WGS) entry which is preliminary data.</text>
</comment>
<dbReference type="GO" id="GO:0000155">
    <property type="term" value="F:phosphorelay sensor kinase activity"/>
    <property type="evidence" value="ECO:0007669"/>
    <property type="project" value="InterPro"/>
</dbReference>
<feature type="domain" description="PAC" evidence="26">
    <location>
        <begin position="329"/>
        <end position="380"/>
    </location>
</feature>
<evidence type="ECO:0000256" key="13">
    <source>
        <dbReference type="ARBA" id="ARBA00022741"/>
    </source>
</evidence>
<evidence type="ECO:0000256" key="17">
    <source>
        <dbReference type="ARBA" id="ARBA00023004"/>
    </source>
</evidence>
<comment type="catalytic activity">
    <reaction evidence="1">
        <text>ATP + protein L-histidine = ADP + protein N-phospho-L-histidine.</text>
        <dbReference type="EC" id="2.7.13.3"/>
    </reaction>
</comment>
<dbReference type="InterPro" id="IPR029095">
    <property type="entry name" value="NarX-like_N"/>
</dbReference>
<reference evidence="27 28" key="1">
    <citation type="submission" date="2020-09" db="EMBL/GenBank/DDBJ databases">
        <title>Sinomicrobium weinanense sp. nov., a halophilic bacteria isolated from saline-alkali soil.</title>
        <authorList>
            <person name="Wu P."/>
            <person name="Ren H."/>
            <person name="Mei Y."/>
            <person name="Liang Y."/>
            <person name="Chen Z."/>
        </authorList>
    </citation>
    <scope>NUCLEOTIDE SEQUENCE [LARGE SCALE GENOMIC DNA]</scope>
    <source>
        <strain evidence="27 28">FJxs</strain>
    </source>
</reference>
<keyword evidence="7" id="KW-0004">4Fe-4S</keyword>
<keyword evidence="13" id="KW-0547">Nucleotide-binding</keyword>
<evidence type="ECO:0000256" key="10">
    <source>
        <dbReference type="ARBA" id="ARBA00022679"/>
    </source>
</evidence>
<proteinExistence type="predicted"/>
<keyword evidence="10" id="KW-0808">Transferase</keyword>
<name>A0A926JQR9_9FLAO</name>
<dbReference type="InterPro" id="IPR003594">
    <property type="entry name" value="HATPase_dom"/>
</dbReference>
<keyword evidence="17" id="KW-0408">Iron</keyword>
<evidence type="ECO:0000256" key="11">
    <source>
        <dbReference type="ARBA" id="ARBA00022692"/>
    </source>
</evidence>
<dbReference type="Pfam" id="PF13675">
    <property type="entry name" value="PilJ"/>
    <property type="match status" value="1"/>
</dbReference>
<evidence type="ECO:0000256" key="18">
    <source>
        <dbReference type="ARBA" id="ARBA00023012"/>
    </source>
</evidence>
<evidence type="ECO:0000256" key="21">
    <source>
        <dbReference type="ARBA" id="ARBA00024827"/>
    </source>
</evidence>
<dbReference type="AlphaFoldDB" id="A0A926JQR9"/>
<dbReference type="Pfam" id="PF07730">
    <property type="entry name" value="HisKA_3"/>
    <property type="match status" value="1"/>
</dbReference>
<dbReference type="InterPro" id="IPR050482">
    <property type="entry name" value="Sensor_HK_TwoCompSys"/>
</dbReference>
<dbReference type="EC" id="2.7.13.3" evidence="5"/>
<evidence type="ECO:0000259" key="26">
    <source>
        <dbReference type="PROSITE" id="PS50113"/>
    </source>
</evidence>
<dbReference type="PANTHER" id="PTHR24421:SF10">
    <property type="entry name" value="NITRATE_NITRITE SENSOR PROTEIN NARQ"/>
    <property type="match status" value="1"/>
</dbReference>
<dbReference type="PANTHER" id="PTHR24421">
    <property type="entry name" value="NITRATE/NITRITE SENSOR PROTEIN NARX-RELATED"/>
    <property type="match status" value="1"/>
</dbReference>
<dbReference type="GO" id="GO:0005737">
    <property type="term" value="C:cytoplasm"/>
    <property type="evidence" value="ECO:0007669"/>
    <property type="project" value="UniProtKB-SubCell"/>
</dbReference>
<evidence type="ECO:0000256" key="2">
    <source>
        <dbReference type="ARBA" id="ARBA00001966"/>
    </source>
</evidence>
<evidence type="ECO:0000256" key="5">
    <source>
        <dbReference type="ARBA" id="ARBA00012438"/>
    </source>
</evidence>
<dbReference type="GO" id="GO:0046872">
    <property type="term" value="F:metal ion binding"/>
    <property type="evidence" value="ECO:0007669"/>
    <property type="project" value="UniProtKB-KW"/>
</dbReference>
<evidence type="ECO:0000256" key="9">
    <source>
        <dbReference type="ARBA" id="ARBA00022553"/>
    </source>
</evidence>
<protein>
    <recommendedName>
        <fullName evidence="6">Oxygen sensor histidine kinase NreB</fullName>
        <ecNumber evidence="5">2.7.13.3</ecNumber>
    </recommendedName>
    <alternativeName>
        <fullName evidence="22">Nitrogen regulation protein B</fullName>
    </alternativeName>
</protein>
<evidence type="ECO:0000256" key="15">
    <source>
        <dbReference type="ARBA" id="ARBA00022840"/>
    </source>
</evidence>
<evidence type="ECO:0000256" key="8">
    <source>
        <dbReference type="ARBA" id="ARBA00022490"/>
    </source>
</evidence>
<keyword evidence="9" id="KW-0597">Phosphoprotein</keyword>
<dbReference type="Pfam" id="PF02518">
    <property type="entry name" value="HATPase_c"/>
    <property type="match status" value="1"/>
</dbReference>
<dbReference type="EMBL" id="JACVDC010000011">
    <property type="protein sequence ID" value="MBC9795531.1"/>
    <property type="molecule type" value="Genomic_DNA"/>
</dbReference>
<dbReference type="CDD" id="cd16917">
    <property type="entry name" value="HATPase_UhpB-NarQ-NarX-like"/>
    <property type="match status" value="1"/>
</dbReference>
<evidence type="ECO:0000256" key="3">
    <source>
        <dbReference type="ARBA" id="ARBA00004141"/>
    </source>
</evidence>
<dbReference type="PROSITE" id="PS50113">
    <property type="entry name" value="PAC"/>
    <property type="match status" value="1"/>
</dbReference>
<keyword evidence="16 24" id="KW-1133">Transmembrane helix</keyword>
<dbReference type="PROSITE" id="PS50109">
    <property type="entry name" value="HIS_KIN"/>
    <property type="match status" value="1"/>
</dbReference>
<keyword evidence="15" id="KW-0067">ATP-binding</keyword>
<dbReference type="InterPro" id="IPR000700">
    <property type="entry name" value="PAS-assoc_C"/>
</dbReference>
<gene>
    <name evidence="27" type="ORF">IBL28_06115</name>
</gene>
<comment type="function">
    <text evidence="21">Member of the two-component regulatory system NreB/NreC involved in the control of dissimilatory nitrate/nitrite reduction in response to oxygen. NreB functions as a direct oxygen sensor histidine kinase which is autophosphorylated, in the absence of oxygen, probably at the conserved histidine residue, and transfers its phosphate group probably to a conserved aspartate residue of NreC. NreB/NreC activates the expression of the nitrate (narGHJI) and nitrite (nir) reductase operons, as well as the putative nitrate transporter gene narT.</text>
</comment>
<dbReference type="SUPFAM" id="SSF55785">
    <property type="entry name" value="PYP-like sensor domain (PAS domain)"/>
    <property type="match status" value="1"/>
</dbReference>
<dbReference type="Proteomes" id="UP000653730">
    <property type="component" value="Unassembled WGS sequence"/>
</dbReference>
<dbReference type="GO" id="GO:0046983">
    <property type="term" value="F:protein dimerization activity"/>
    <property type="evidence" value="ECO:0007669"/>
    <property type="project" value="InterPro"/>
</dbReference>
<evidence type="ECO:0000256" key="7">
    <source>
        <dbReference type="ARBA" id="ARBA00022485"/>
    </source>
</evidence>
<accession>A0A926JQR9</accession>
<evidence type="ECO:0000313" key="27">
    <source>
        <dbReference type="EMBL" id="MBC9795531.1"/>
    </source>
</evidence>
<evidence type="ECO:0000256" key="24">
    <source>
        <dbReference type="SAM" id="Phobius"/>
    </source>
</evidence>
<keyword evidence="23" id="KW-0175">Coiled coil</keyword>
<dbReference type="SMART" id="SM00387">
    <property type="entry name" value="HATPase_c"/>
    <property type="match status" value="1"/>
</dbReference>
<dbReference type="InterPro" id="IPR035965">
    <property type="entry name" value="PAS-like_dom_sf"/>
</dbReference>
<dbReference type="InterPro" id="IPR036890">
    <property type="entry name" value="HATPase_C_sf"/>
</dbReference>
<keyword evidence="28" id="KW-1185">Reference proteome</keyword>
<keyword evidence="12" id="KW-0479">Metal-binding</keyword>
<evidence type="ECO:0000256" key="16">
    <source>
        <dbReference type="ARBA" id="ARBA00022989"/>
    </source>
</evidence>
<dbReference type="GO" id="GO:0016020">
    <property type="term" value="C:membrane"/>
    <property type="evidence" value="ECO:0007669"/>
    <property type="project" value="UniProtKB-SubCell"/>
</dbReference>
<organism evidence="27 28">
    <name type="scientific">Sinomicrobium weinanense</name>
    <dbReference type="NCBI Taxonomy" id="2842200"/>
    <lineage>
        <taxon>Bacteria</taxon>
        <taxon>Pseudomonadati</taxon>
        <taxon>Bacteroidota</taxon>
        <taxon>Flavobacteriia</taxon>
        <taxon>Flavobacteriales</taxon>
        <taxon>Flavobacteriaceae</taxon>
        <taxon>Sinomicrobium</taxon>
    </lineage>
</organism>
<evidence type="ECO:0000313" key="28">
    <source>
        <dbReference type="Proteomes" id="UP000653730"/>
    </source>
</evidence>
<dbReference type="Gene3D" id="3.30.565.10">
    <property type="entry name" value="Histidine kinase-like ATPase, C-terminal domain"/>
    <property type="match status" value="1"/>
</dbReference>
<feature type="transmembrane region" description="Helical" evidence="24">
    <location>
        <begin position="21"/>
        <end position="40"/>
    </location>
</feature>
<feature type="domain" description="Histidine kinase" evidence="25">
    <location>
        <begin position="414"/>
        <end position="606"/>
    </location>
</feature>
<dbReference type="GO" id="GO:0005524">
    <property type="term" value="F:ATP binding"/>
    <property type="evidence" value="ECO:0007669"/>
    <property type="project" value="UniProtKB-KW"/>
</dbReference>
<keyword evidence="18" id="KW-0902">Two-component regulatory system</keyword>
<evidence type="ECO:0000256" key="4">
    <source>
        <dbReference type="ARBA" id="ARBA00004496"/>
    </source>
</evidence>
<keyword evidence="19" id="KW-0411">Iron-sulfur</keyword>
<keyword evidence="20 24" id="KW-0472">Membrane</keyword>
<evidence type="ECO:0000256" key="6">
    <source>
        <dbReference type="ARBA" id="ARBA00017322"/>
    </source>
</evidence>
<evidence type="ECO:0000256" key="19">
    <source>
        <dbReference type="ARBA" id="ARBA00023014"/>
    </source>
</evidence>
<evidence type="ECO:0000256" key="20">
    <source>
        <dbReference type="ARBA" id="ARBA00023136"/>
    </source>
</evidence>
<comment type="cofactor">
    <cofactor evidence="2">
        <name>[4Fe-4S] cluster</name>
        <dbReference type="ChEBI" id="CHEBI:49883"/>
    </cofactor>
</comment>
<dbReference type="InterPro" id="IPR004358">
    <property type="entry name" value="Sig_transdc_His_kin-like_C"/>
</dbReference>
<evidence type="ECO:0000256" key="1">
    <source>
        <dbReference type="ARBA" id="ARBA00000085"/>
    </source>
</evidence>
<evidence type="ECO:0000259" key="25">
    <source>
        <dbReference type="PROSITE" id="PS50109"/>
    </source>
</evidence>
<evidence type="ECO:0000256" key="14">
    <source>
        <dbReference type="ARBA" id="ARBA00022777"/>
    </source>
</evidence>
<dbReference type="Gene3D" id="3.30.450.20">
    <property type="entry name" value="PAS domain"/>
    <property type="match status" value="1"/>
</dbReference>
<feature type="coiled-coil region" evidence="23">
    <location>
        <begin position="230"/>
        <end position="257"/>
    </location>
</feature>
<dbReference type="GO" id="GO:0051539">
    <property type="term" value="F:4 iron, 4 sulfur cluster binding"/>
    <property type="evidence" value="ECO:0007669"/>
    <property type="project" value="UniProtKB-KW"/>
</dbReference>
<keyword evidence="8" id="KW-0963">Cytoplasm</keyword>
<evidence type="ECO:0000256" key="23">
    <source>
        <dbReference type="SAM" id="Coils"/>
    </source>
</evidence>
<dbReference type="InterPro" id="IPR005467">
    <property type="entry name" value="His_kinase_dom"/>
</dbReference>
<dbReference type="Gene3D" id="1.20.5.1930">
    <property type="match status" value="1"/>
</dbReference>
<dbReference type="InterPro" id="IPR011712">
    <property type="entry name" value="Sig_transdc_His_kin_sub3_dim/P"/>
</dbReference>
<keyword evidence="14" id="KW-0418">Kinase</keyword>
<dbReference type="PRINTS" id="PR00344">
    <property type="entry name" value="BCTRLSENSOR"/>
</dbReference>
<feature type="transmembrane region" description="Helical" evidence="24">
    <location>
        <begin position="198"/>
        <end position="216"/>
    </location>
</feature>